<proteinExistence type="predicted"/>
<evidence type="ECO:0000256" key="1">
    <source>
        <dbReference type="SAM" id="MobiDB-lite"/>
    </source>
</evidence>
<comment type="caution">
    <text evidence="2">The sequence shown here is derived from an EMBL/GenBank/DDBJ whole genome shotgun (WGS) entry which is preliminary data.</text>
</comment>
<keyword evidence="3" id="KW-1185">Reference proteome</keyword>
<accession>A0A5C5WSA2</accession>
<protein>
    <submittedName>
        <fullName evidence="2">Uncharacterized protein</fullName>
    </submittedName>
</protein>
<evidence type="ECO:0000313" key="3">
    <source>
        <dbReference type="Proteomes" id="UP000316598"/>
    </source>
</evidence>
<dbReference type="AlphaFoldDB" id="A0A5C5WSA2"/>
<name>A0A5C5WSA2_9BACT</name>
<sequence>MEGPAHHSRATGAWGKYLTDRRTYLLVANEFAFEFIANPIEHPPHTMIEFRARSGASLTGRSRDTGVTRRTELLSGAAHSE</sequence>
<dbReference type="EMBL" id="SJPI01000001">
    <property type="protein sequence ID" value="TWT53370.1"/>
    <property type="molecule type" value="Genomic_DNA"/>
</dbReference>
<organism evidence="2 3">
    <name type="scientific">Rubripirellula amarantea</name>
    <dbReference type="NCBI Taxonomy" id="2527999"/>
    <lineage>
        <taxon>Bacteria</taxon>
        <taxon>Pseudomonadati</taxon>
        <taxon>Planctomycetota</taxon>
        <taxon>Planctomycetia</taxon>
        <taxon>Pirellulales</taxon>
        <taxon>Pirellulaceae</taxon>
        <taxon>Rubripirellula</taxon>
    </lineage>
</organism>
<evidence type="ECO:0000313" key="2">
    <source>
        <dbReference type="EMBL" id="TWT53370.1"/>
    </source>
</evidence>
<gene>
    <name evidence="2" type="ORF">Pla22_09990</name>
</gene>
<feature type="compositionally biased region" description="Basic and acidic residues" evidence="1">
    <location>
        <begin position="61"/>
        <end position="72"/>
    </location>
</feature>
<feature type="region of interest" description="Disordered" evidence="1">
    <location>
        <begin position="58"/>
        <end position="81"/>
    </location>
</feature>
<dbReference type="Proteomes" id="UP000316598">
    <property type="component" value="Unassembled WGS sequence"/>
</dbReference>
<reference evidence="2 3" key="1">
    <citation type="submission" date="2019-02" db="EMBL/GenBank/DDBJ databases">
        <title>Deep-cultivation of Planctomycetes and their phenomic and genomic characterization uncovers novel biology.</title>
        <authorList>
            <person name="Wiegand S."/>
            <person name="Jogler M."/>
            <person name="Boedeker C."/>
            <person name="Pinto D."/>
            <person name="Vollmers J."/>
            <person name="Rivas-Marin E."/>
            <person name="Kohn T."/>
            <person name="Peeters S.H."/>
            <person name="Heuer A."/>
            <person name="Rast P."/>
            <person name="Oberbeckmann S."/>
            <person name="Bunk B."/>
            <person name="Jeske O."/>
            <person name="Meyerdierks A."/>
            <person name="Storesund J.E."/>
            <person name="Kallscheuer N."/>
            <person name="Luecker S."/>
            <person name="Lage O.M."/>
            <person name="Pohl T."/>
            <person name="Merkel B.J."/>
            <person name="Hornburger P."/>
            <person name="Mueller R.-W."/>
            <person name="Bruemmer F."/>
            <person name="Labrenz M."/>
            <person name="Spormann A.M."/>
            <person name="Op Den Camp H."/>
            <person name="Overmann J."/>
            <person name="Amann R."/>
            <person name="Jetten M.S.M."/>
            <person name="Mascher T."/>
            <person name="Medema M.H."/>
            <person name="Devos D.P."/>
            <person name="Kaster A.-K."/>
            <person name="Ovreas L."/>
            <person name="Rohde M."/>
            <person name="Galperin M.Y."/>
            <person name="Jogler C."/>
        </authorList>
    </citation>
    <scope>NUCLEOTIDE SEQUENCE [LARGE SCALE GENOMIC DNA]</scope>
    <source>
        <strain evidence="2 3">Pla22</strain>
    </source>
</reference>